<gene>
    <name evidence="1" type="ORF">EC835_103233</name>
</gene>
<protein>
    <submittedName>
        <fullName evidence="1">Uncharacterized protein</fullName>
    </submittedName>
</protein>
<reference evidence="1 2" key="1">
    <citation type="submission" date="2019-03" db="EMBL/GenBank/DDBJ databases">
        <title>Genomic analyses of the natural microbiome of Caenorhabditis elegans.</title>
        <authorList>
            <person name="Samuel B."/>
        </authorList>
    </citation>
    <scope>NUCLEOTIDE SEQUENCE [LARGE SCALE GENOMIC DNA]</scope>
    <source>
        <strain evidence="1 2">JUb102</strain>
    </source>
</reference>
<name>A0A4R3NTT8_9GAMM</name>
<evidence type="ECO:0000313" key="1">
    <source>
        <dbReference type="EMBL" id="TCT35779.1"/>
    </source>
</evidence>
<sequence length="36" mass="4374">MMKKGGFYSEYTWQANNLLCLNALKMLPYQRYVLER</sequence>
<dbReference type="EMBL" id="SMAS01000003">
    <property type="protein sequence ID" value="TCT35779.1"/>
    <property type="molecule type" value="Genomic_DNA"/>
</dbReference>
<proteinExistence type="predicted"/>
<dbReference type="AlphaFoldDB" id="A0A4R3NTT8"/>
<comment type="caution">
    <text evidence="1">The sequence shown here is derived from an EMBL/GenBank/DDBJ whole genome shotgun (WGS) entry which is preliminary data.</text>
</comment>
<evidence type="ECO:0000313" key="2">
    <source>
        <dbReference type="Proteomes" id="UP000295055"/>
    </source>
</evidence>
<organism evidence="1 2">
    <name type="scientific">Providencia alcalifaciens</name>
    <dbReference type="NCBI Taxonomy" id="126385"/>
    <lineage>
        <taxon>Bacteria</taxon>
        <taxon>Pseudomonadati</taxon>
        <taxon>Pseudomonadota</taxon>
        <taxon>Gammaproteobacteria</taxon>
        <taxon>Enterobacterales</taxon>
        <taxon>Morganellaceae</taxon>
        <taxon>Providencia</taxon>
    </lineage>
</organism>
<dbReference type="Proteomes" id="UP000295055">
    <property type="component" value="Unassembled WGS sequence"/>
</dbReference>
<accession>A0A4R3NTT8</accession>